<sequence>MWKIKPLSDAEATVTGHVPGRGRYAGMTGALRVRSAEGLEFRLASGMTDAV</sequence>
<comment type="caution">
    <text evidence="2">The sequence shown here is derived from an EMBL/GenBank/DDBJ whole genome shotgun (WGS) entry which is preliminary data.</text>
</comment>
<feature type="domain" description="DNA ligase OB-like" evidence="1">
    <location>
        <begin position="19"/>
        <end position="50"/>
    </location>
</feature>
<name>A0A0F9AV39_9ZZZZ</name>
<feature type="non-terminal residue" evidence="2">
    <location>
        <position position="51"/>
    </location>
</feature>
<proteinExistence type="predicted"/>
<protein>
    <recommendedName>
        <fullName evidence="1">DNA ligase OB-like domain-containing protein</fullName>
    </recommendedName>
</protein>
<dbReference type="Pfam" id="PF14743">
    <property type="entry name" value="DNA_ligase_OB_2"/>
    <property type="match status" value="1"/>
</dbReference>
<dbReference type="InterPro" id="IPR029319">
    <property type="entry name" value="DNA_ligase_OB"/>
</dbReference>
<organism evidence="2">
    <name type="scientific">marine sediment metagenome</name>
    <dbReference type="NCBI Taxonomy" id="412755"/>
    <lineage>
        <taxon>unclassified sequences</taxon>
        <taxon>metagenomes</taxon>
        <taxon>ecological metagenomes</taxon>
    </lineage>
</organism>
<dbReference type="AlphaFoldDB" id="A0A0F9AV39"/>
<reference evidence="2" key="1">
    <citation type="journal article" date="2015" name="Nature">
        <title>Complex archaea that bridge the gap between prokaryotes and eukaryotes.</title>
        <authorList>
            <person name="Spang A."/>
            <person name="Saw J.H."/>
            <person name="Jorgensen S.L."/>
            <person name="Zaremba-Niedzwiedzka K."/>
            <person name="Martijn J."/>
            <person name="Lind A.E."/>
            <person name="van Eijk R."/>
            <person name="Schleper C."/>
            <person name="Guy L."/>
            <person name="Ettema T.J."/>
        </authorList>
    </citation>
    <scope>NUCLEOTIDE SEQUENCE</scope>
</reference>
<accession>A0A0F9AV39</accession>
<evidence type="ECO:0000259" key="1">
    <source>
        <dbReference type="Pfam" id="PF14743"/>
    </source>
</evidence>
<evidence type="ECO:0000313" key="2">
    <source>
        <dbReference type="EMBL" id="KKL05447.1"/>
    </source>
</evidence>
<dbReference type="InterPro" id="IPR012340">
    <property type="entry name" value="NA-bd_OB-fold"/>
</dbReference>
<dbReference type="EMBL" id="LAZR01044113">
    <property type="protein sequence ID" value="KKL05447.1"/>
    <property type="molecule type" value="Genomic_DNA"/>
</dbReference>
<dbReference type="SUPFAM" id="SSF50249">
    <property type="entry name" value="Nucleic acid-binding proteins"/>
    <property type="match status" value="1"/>
</dbReference>
<gene>
    <name evidence="2" type="ORF">LCGC14_2605960</name>
</gene>